<dbReference type="Pfam" id="PF08666">
    <property type="entry name" value="SAF"/>
    <property type="match status" value="1"/>
</dbReference>
<keyword evidence="2" id="KW-0472">Membrane</keyword>
<feature type="region of interest" description="Disordered" evidence="1">
    <location>
        <begin position="1"/>
        <end position="70"/>
    </location>
</feature>
<dbReference type="Gene3D" id="3.90.1210.10">
    <property type="entry name" value="Antifreeze-like/N-acetylneuraminic acid synthase C-terminal domain"/>
    <property type="match status" value="1"/>
</dbReference>
<dbReference type="AlphaFoldDB" id="A0A8B3FRP9"/>
<evidence type="ECO:0000256" key="1">
    <source>
        <dbReference type="SAM" id="MobiDB-lite"/>
    </source>
</evidence>
<accession>A0A8B3FRP9</accession>
<sequence>MSVRPVPRGRGPEPSGGFPRAGSVSRFRRPNDTRPEWWPGPWAAGRAGGASVQASRPGAHRARVTGRACPHSARTLVPRRARRVGFRLRGRRRPRERPTPMAPAHPMPTFLQRAAGPSLRARRSPRLILVGVLCACLGGLGCVLAWQQTTHARQVVVAARALAKGEPVDAAALTTTSIGVAAGVSTVPAEDIDTLIGQTALVDLPAGSLVAADAIGEPRIADGFSVVGLHLPAGRVPGTLTPGSTVILATAPAPTDDPDAEFAREQTPGTVVGEPAQASDGSWSLDVQVPADIALHLASLAAVDRLVVVQTGGA</sequence>
<organism evidence="4 5">
    <name type="scientific">Propionibacterium australiense</name>
    <dbReference type="NCBI Taxonomy" id="119981"/>
    <lineage>
        <taxon>Bacteria</taxon>
        <taxon>Bacillati</taxon>
        <taxon>Actinomycetota</taxon>
        <taxon>Actinomycetes</taxon>
        <taxon>Propionibacteriales</taxon>
        <taxon>Propionibacteriaceae</taxon>
        <taxon>Propionibacterium</taxon>
    </lineage>
</organism>
<proteinExistence type="predicted"/>
<evidence type="ECO:0000259" key="3">
    <source>
        <dbReference type="SMART" id="SM00858"/>
    </source>
</evidence>
<gene>
    <name evidence="4" type="ORF">D7U36_08980</name>
</gene>
<reference evidence="4 5" key="1">
    <citation type="submission" date="2018-10" db="EMBL/GenBank/DDBJ databases">
        <title>Propionibacterium australiense Genome Sequencing and Assembly.</title>
        <authorList>
            <person name="Bernier A.-M."/>
            <person name="Bernard K."/>
        </authorList>
    </citation>
    <scope>NUCLEOTIDE SEQUENCE [LARGE SCALE GENOMIC DNA]</scope>
    <source>
        <strain evidence="4 5">NML98A078</strain>
    </source>
</reference>
<dbReference type="SMART" id="SM00858">
    <property type="entry name" value="SAF"/>
    <property type="match status" value="1"/>
</dbReference>
<keyword evidence="2" id="KW-1133">Transmembrane helix</keyword>
<dbReference type="CDD" id="cd11614">
    <property type="entry name" value="SAF_CpaB_FlgA_like"/>
    <property type="match status" value="1"/>
</dbReference>
<feature type="domain" description="SAF" evidence="3">
    <location>
        <begin position="153"/>
        <end position="216"/>
    </location>
</feature>
<feature type="transmembrane region" description="Helical" evidence="2">
    <location>
        <begin position="127"/>
        <end position="146"/>
    </location>
</feature>
<evidence type="ECO:0000256" key="2">
    <source>
        <dbReference type="SAM" id="Phobius"/>
    </source>
</evidence>
<evidence type="ECO:0000313" key="4">
    <source>
        <dbReference type="EMBL" id="RLP08631.1"/>
    </source>
</evidence>
<protein>
    <recommendedName>
        <fullName evidence="3">SAF domain-containing protein</fullName>
    </recommendedName>
</protein>
<feature type="compositionally biased region" description="Low complexity" evidence="1">
    <location>
        <begin position="36"/>
        <end position="45"/>
    </location>
</feature>
<dbReference type="OrthoDB" id="3789761at2"/>
<comment type="caution">
    <text evidence="4">The sequence shown here is derived from an EMBL/GenBank/DDBJ whole genome shotgun (WGS) entry which is preliminary data.</text>
</comment>
<dbReference type="InterPro" id="IPR013974">
    <property type="entry name" value="SAF"/>
</dbReference>
<name>A0A8B3FRP9_9ACTN</name>
<keyword evidence="2" id="KW-0812">Transmembrane</keyword>
<dbReference type="Proteomes" id="UP000279336">
    <property type="component" value="Unassembled WGS sequence"/>
</dbReference>
<evidence type="ECO:0000313" key="5">
    <source>
        <dbReference type="Proteomes" id="UP000279336"/>
    </source>
</evidence>
<feature type="compositionally biased region" description="Low complexity" evidence="1">
    <location>
        <begin position="1"/>
        <end position="20"/>
    </location>
</feature>
<dbReference type="EMBL" id="RCIW01000013">
    <property type="protein sequence ID" value="RLP08631.1"/>
    <property type="molecule type" value="Genomic_DNA"/>
</dbReference>